<dbReference type="AlphaFoldDB" id="A0AA38IG45"/>
<dbReference type="EMBL" id="JALNTZ010000005">
    <property type="protein sequence ID" value="KAJ3653144.1"/>
    <property type="molecule type" value="Genomic_DNA"/>
</dbReference>
<name>A0AA38IG45_9CUCU</name>
<gene>
    <name evidence="1" type="ORF">Zmor_019053</name>
</gene>
<evidence type="ECO:0000313" key="1">
    <source>
        <dbReference type="EMBL" id="KAJ3653144.1"/>
    </source>
</evidence>
<comment type="caution">
    <text evidence="1">The sequence shown here is derived from an EMBL/GenBank/DDBJ whole genome shotgun (WGS) entry which is preliminary data.</text>
</comment>
<keyword evidence="2" id="KW-1185">Reference proteome</keyword>
<sequence>MASALHVAVLVRGHLGQTQHGVLAGQTVVVGLLAAVLTIRDPAVLAGGELLEAGGLDRVQLLVLPAVRHHLVGVGADEVALEAVEVGGLVLGGTCKRHTFLYQKLLTIKVLYYYDS</sequence>
<organism evidence="1 2">
    <name type="scientific">Zophobas morio</name>
    <dbReference type="NCBI Taxonomy" id="2755281"/>
    <lineage>
        <taxon>Eukaryota</taxon>
        <taxon>Metazoa</taxon>
        <taxon>Ecdysozoa</taxon>
        <taxon>Arthropoda</taxon>
        <taxon>Hexapoda</taxon>
        <taxon>Insecta</taxon>
        <taxon>Pterygota</taxon>
        <taxon>Neoptera</taxon>
        <taxon>Endopterygota</taxon>
        <taxon>Coleoptera</taxon>
        <taxon>Polyphaga</taxon>
        <taxon>Cucujiformia</taxon>
        <taxon>Tenebrionidae</taxon>
        <taxon>Zophobas</taxon>
    </lineage>
</organism>
<evidence type="ECO:0000313" key="2">
    <source>
        <dbReference type="Proteomes" id="UP001168821"/>
    </source>
</evidence>
<proteinExistence type="predicted"/>
<dbReference type="Proteomes" id="UP001168821">
    <property type="component" value="Unassembled WGS sequence"/>
</dbReference>
<accession>A0AA38IG45</accession>
<reference evidence="1" key="1">
    <citation type="journal article" date="2023" name="G3 (Bethesda)">
        <title>Whole genome assemblies of Zophobas morio and Tenebrio molitor.</title>
        <authorList>
            <person name="Kaur S."/>
            <person name="Stinson S.A."/>
            <person name="diCenzo G.C."/>
        </authorList>
    </citation>
    <scope>NUCLEOTIDE SEQUENCE</scope>
    <source>
        <strain evidence="1">QUZm001</strain>
    </source>
</reference>
<protein>
    <submittedName>
        <fullName evidence="1">Uncharacterized protein</fullName>
    </submittedName>
</protein>